<evidence type="ECO:0000259" key="5">
    <source>
        <dbReference type="PROSITE" id="PS51747"/>
    </source>
</evidence>
<dbReference type="InterPro" id="IPR050202">
    <property type="entry name" value="Cyt/Deoxycyt_deaminase"/>
</dbReference>
<dbReference type="CDD" id="cd01283">
    <property type="entry name" value="cytidine_deaminase"/>
    <property type="match status" value="1"/>
</dbReference>
<keyword evidence="4" id="KW-0862">Zinc</keyword>
<dbReference type="Pfam" id="PF00383">
    <property type="entry name" value="dCMP_cyt_deam_1"/>
    <property type="match status" value="1"/>
</dbReference>
<dbReference type="InterPro" id="IPR002125">
    <property type="entry name" value="CMP_dCMP_dom"/>
</dbReference>
<keyword evidence="3" id="KW-0378">Hydrolase</keyword>
<dbReference type="Gene3D" id="3.40.140.10">
    <property type="entry name" value="Cytidine Deaminase, domain 2"/>
    <property type="match status" value="1"/>
</dbReference>
<dbReference type="InterPro" id="IPR016192">
    <property type="entry name" value="APOBEC/CMP_deaminase_Zn-bd"/>
</dbReference>
<dbReference type="SUPFAM" id="SSF53927">
    <property type="entry name" value="Cytidine deaminase-like"/>
    <property type="match status" value="1"/>
</dbReference>
<gene>
    <name evidence="6" type="ORF">GSF22_23585</name>
</gene>
<comment type="similarity">
    <text evidence="1">Belongs to the cytidine and deoxycytidylate deaminase family.</text>
</comment>
<dbReference type="Proteomes" id="UP000823521">
    <property type="component" value="Unassembled WGS sequence"/>
</dbReference>
<organism evidence="6 7">
    <name type="scientific">Micromonospora echinofusca</name>
    <dbReference type="NCBI Taxonomy" id="47858"/>
    <lineage>
        <taxon>Bacteria</taxon>
        <taxon>Bacillati</taxon>
        <taxon>Actinomycetota</taxon>
        <taxon>Actinomycetes</taxon>
        <taxon>Micromonosporales</taxon>
        <taxon>Micromonosporaceae</taxon>
        <taxon>Micromonospora</taxon>
    </lineage>
</organism>
<accession>A0ABS3VWP9</accession>
<feature type="domain" description="CMP/dCMP-type deaminase" evidence="5">
    <location>
        <begin position="2"/>
        <end position="122"/>
    </location>
</feature>
<evidence type="ECO:0000256" key="1">
    <source>
        <dbReference type="ARBA" id="ARBA00006576"/>
    </source>
</evidence>
<sequence length="125" mass="12621">MQDTDRALVQAASAVARLRCRSARHTVAAAALTSDGRVVTGVNVRHDGGAVCAELVVLGTAATQGAGALATIVAVADRGRSIPPPCADCRRVLLDAFPDIRVIVGTGTGTEPTVLPLADLPTGTP</sequence>
<protein>
    <submittedName>
        <fullName evidence="6">Cytidine deaminase</fullName>
    </submittedName>
</protein>
<dbReference type="PANTHER" id="PTHR11644">
    <property type="entry name" value="CYTIDINE DEAMINASE"/>
    <property type="match status" value="1"/>
</dbReference>
<dbReference type="PANTHER" id="PTHR11644:SF2">
    <property type="entry name" value="CYTIDINE DEAMINASE"/>
    <property type="match status" value="1"/>
</dbReference>
<proteinExistence type="inferred from homology"/>
<keyword evidence="2" id="KW-0479">Metal-binding</keyword>
<reference evidence="6 7" key="1">
    <citation type="submission" date="2019-12" db="EMBL/GenBank/DDBJ databases">
        <title>Whole genome sequencing of endophytic Actinobacterium Micromonospora sp. MPMI6T.</title>
        <authorList>
            <person name="Evv R."/>
            <person name="Podile A.R."/>
        </authorList>
    </citation>
    <scope>NUCLEOTIDE SEQUENCE [LARGE SCALE GENOMIC DNA]</scope>
    <source>
        <strain evidence="6 7">MPMI6</strain>
    </source>
</reference>
<dbReference type="InterPro" id="IPR016193">
    <property type="entry name" value="Cytidine_deaminase-like"/>
</dbReference>
<dbReference type="PROSITE" id="PS51747">
    <property type="entry name" value="CYT_DCMP_DEAMINASES_2"/>
    <property type="match status" value="1"/>
</dbReference>
<dbReference type="RefSeq" id="WP_208815939.1">
    <property type="nucleotide sequence ID" value="NZ_WVUH01000246.1"/>
</dbReference>
<evidence type="ECO:0000256" key="4">
    <source>
        <dbReference type="ARBA" id="ARBA00022833"/>
    </source>
</evidence>
<name>A0ABS3VWP9_MICEH</name>
<dbReference type="EMBL" id="WVUH01000246">
    <property type="protein sequence ID" value="MBO4208962.1"/>
    <property type="molecule type" value="Genomic_DNA"/>
</dbReference>
<dbReference type="PROSITE" id="PS00903">
    <property type="entry name" value="CYT_DCMP_DEAMINASES_1"/>
    <property type="match status" value="1"/>
</dbReference>
<evidence type="ECO:0000256" key="3">
    <source>
        <dbReference type="ARBA" id="ARBA00022801"/>
    </source>
</evidence>
<keyword evidence="7" id="KW-1185">Reference proteome</keyword>
<evidence type="ECO:0000256" key="2">
    <source>
        <dbReference type="ARBA" id="ARBA00022723"/>
    </source>
</evidence>
<comment type="caution">
    <text evidence="6">The sequence shown here is derived from an EMBL/GenBank/DDBJ whole genome shotgun (WGS) entry which is preliminary data.</text>
</comment>
<evidence type="ECO:0000313" key="7">
    <source>
        <dbReference type="Proteomes" id="UP000823521"/>
    </source>
</evidence>
<evidence type="ECO:0000313" key="6">
    <source>
        <dbReference type="EMBL" id="MBO4208962.1"/>
    </source>
</evidence>